<feature type="region of interest" description="Disordered" evidence="1">
    <location>
        <begin position="39"/>
        <end position="77"/>
    </location>
</feature>
<evidence type="ECO:0000313" key="2">
    <source>
        <dbReference type="EMBL" id="MDV2687717.1"/>
    </source>
</evidence>
<organism evidence="2 3">
    <name type="scientific">Alkalihalophilus lindianensis</name>
    <dbReference type="NCBI Taxonomy" id="1630542"/>
    <lineage>
        <taxon>Bacteria</taxon>
        <taxon>Bacillati</taxon>
        <taxon>Bacillota</taxon>
        <taxon>Bacilli</taxon>
        <taxon>Bacillales</taxon>
        <taxon>Bacillaceae</taxon>
        <taxon>Alkalihalophilus</taxon>
    </lineage>
</organism>
<protein>
    <submittedName>
        <fullName evidence="2">IS5/IS1182 family transposase</fullName>
    </submittedName>
</protein>
<feature type="non-terminal residue" evidence="2">
    <location>
        <position position="1"/>
    </location>
</feature>
<gene>
    <name evidence="2" type="ORF">RYX56_25550</name>
</gene>
<keyword evidence="3" id="KW-1185">Reference proteome</keyword>
<accession>A0ABU3XII0</accession>
<reference evidence="2 3" key="1">
    <citation type="submission" date="2023-10" db="EMBL/GenBank/DDBJ databases">
        <title>Screening of Alkalihalobacillus lindianensis BZ-TG-R113 and Its Alleviation of Salt Stress on Rapeseed Growth.</title>
        <authorList>
            <person name="Zhao B."/>
            <person name="Guo T."/>
        </authorList>
    </citation>
    <scope>NUCLEOTIDE SEQUENCE [LARGE SCALE GENOMIC DNA]</scope>
    <source>
        <strain evidence="2 3">BZ-TG-R113</strain>
    </source>
</reference>
<proteinExistence type="predicted"/>
<evidence type="ECO:0000256" key="1">
    <source>
        <dbReference type="SAM" id="MobiDB-lite"/>
    </source>
</evidence>
<dbReference type="Proteomes" id="UP001287282">
    <property type="component" value="Unassembled WGS sequence"/>
</dbReference>
<dbReference type="EMBL" id="JAWJBA010001111">
    <property type="protein sequence ID" value="MDV2687717.1"/>
    <property type="molecule type" value="Genomic_DNA"/>
</dbReference>
<feature type="compositionally biased region" description="Basic residues" evidence="1">
    <location>
        <begin position="41"/>
        <end position="50"/>
    </location>
</feature>
<feature type="non-terminal residue" evidence="2">
    <location>
        <position position="77"/>
    </location>
</feature>
<evidence type="ECO:0000313" key="3">
    <source>
        <dbReference type="Proteomes" id="UP001287282"/>
    </source>
</evidence>
<comment type="caution">
    <text evidence="2">The sequence shown here is derived from an EMBL/GenBank/DDBJ whole genome shotgun (WGS) entry which is preliminary data.</text>
</comment>
<sequence>PVFENCHDELILQAFQEGFRDGSNIAIYATHVEARDAANLAKKRSRKRKNQPTATEQMDLLLEKPKEETPVSDPEKP</sequence>
<name>A0ABU3XII0_9BACI</name>
<feature type="compositionally biased region" description="Basic and acidic residues" evidence="1">
    <location>
        <begin position="61"/>
        <end position="77"/>
    </location>
</feature>